<keyword evidence="2" id="KW-0812">Transmembrane</keyword>
<keyword evidence="2" id="KW-0472">Membrane</keyword>
<evidence type="ECO:0000313" key="4">
    <source>
        <dbReference type="EMBL" id="MCD2193762.1"/>
    </source>
</evidence>
<feature type="transmembrane region" description="Helical" evidence="2">
    <location>
        <begin position="107"/>
        <end position="128"/>
    </location>
</feature>
<keyword evidence="2" id="KW-1133">Transmembrane helix</keyword>
<comment type="caution">
    <text evidence="4">The sequence shown here is derived from an EMBL/GenBank/DDBJ whole genome shotgun (WGS) entry which is preliminary data.</text>
</comment>
<feature type="region of interest" description="Disordered" evidence="1">
    <location>
        <begin position="158"/>
        <end position="184"/>
    </location>
</feature>
<sequence length="309" mass="30263">MGRCRCGAALVPDLHFCVACGARAQVPATAGAPAAGVPTSGAATVGAPMSAGPMSGGPAFGPGGPAGRAPYPGPRPTLPPSYAYSGPVPSPMVAVAPGAPARSTVPWIVAGVSIVVAVVLVAVGVLVARPAVIFGAAAPTPVVTPTVTVGVPVPAPAVSSSDTGSLSGGSSSTGASTTSSSGTSSASATLAAQVASDRSTVEGLVGQWVPQLSSKRDGTVADGITYDDDSILTHFSSLQARDPSAVLLYSGDWPVFNGPDYWVVVHAQGFSTAAAANAWCDAQGYSTDDCLAKKLSHTGGTSGTTVPRH</sequence>
<dbReference type="EMBL" id="JAJNDB010000001">
    <property type="protein sequence ID" value="MCD2193762.1"/>
    <property type="molecule type" value="Genomic_DNA"/>
</dbReference>
<accession>A0ABS8P757</accession>
<proteinExistence type="predicted"/>
<dbReference type="RefSeq" id="WP_230732522.1">
    <property type="nucleotide sequence ID" value="NZ_JAJNDB010000001.1"/>
</dbReference>
<evidence type="ECO:0000256" key="3">
    <source>
        <dbReference type="SAM" id="SignalP"/>
    </source>
</evidence>
<feature type="chain" id="PRO_5046623337" evidence="3">
    <location>
        <begin position="25"/>
        <end position="309"/>
    </location>
</feature>
<evidence type="ECO:0000313" key="5">
    <source>
        <dbReference type="Proteomes" id="UP001199469"/>
    </source>
</evidence>
<keyword evidence="3" id="KW-0732">Signal</keyword>
<protein>
    <submittedName>
        <fullName evidence="4">Uncharacterized protein</fullName>
    </submittedName>
</protein>
<reference evidence="4 5" key="1">
    <citation type="submission" date="2021-11" db="EMBL/GenBank/DDBJ databases">
        <title>Draft genome sequence of Actinomycetospora sp. SF1 isolated from the rhizosphere soil.</title>
        <authorList>
            <person name="Duangmal K."/>
            <person name="Chantavorakit T."/>
        </authorList>
    </citation>
    <scope>NUCLEOTIDE SEQUENCE [LARGE SCALE GENOMIC DNA]</scope>
    <source>
        <strain evidence="4 5">TBRC 5722</strain>
    </source>
</reference>
<dbReference type="Proteomes" id="UP001199469">
    <property type="component" value="Unassembled WGS sequence"/>
</dbReference>
<evidence type="ECO:0000256" key="2">
    <source>
        <dbReference type="SAM" id="Phobius"/>
    </source>
</evidence>
<evidence type="ECO:0000256" key="1">
    <source>
        <dbReference type="SAM" id="MobiDB-lite"/>
    </source>
</evidence>
<gene>
    <name evidence="4" type="ORF">LQ327_10270</name>
</gene>
<organism evidence="4 5">
    <name type="scientific">Actinomycetospora endophytica</name>
    <dbReference type="NCBI Taxonomy" id="2291215"/>
    <lineage>
        <taxon>Bacteria</taxon>
        <taxon>Bacillati</taxon>
        <taxon>Actinomycetota</taxon>
        <taxon>Actinomycetes</taxon>
        <taxon>Pseudonocardiales</taxon>
        <taxon>Pseudonocardiaceae</taxon>
        <taxon>Actinomycetospora</taxon>
    </lineage>
</organism>
<name>A0ABS8P757_9PSEU</name>
<feature type="signal peptide" evidence="3">
    <location>
        <begin position="1"/>
        <end position="24"/>
    </location>
</feature>
<keyword evidence="5" id="KW-1185">Reference proteome</keyword>